<evidence type="ECO:0000256" key="7">
    <source>
        <dbReference type="SAM" id="Phobius"/>
    </source>
</evidence>
<reference evidence="9 10" key="1">
    <citation type="submission" date="2023-01" db="EMBL/GenBank/DDBJ databases">
        <title>Thalassococcus onchidii sp. nov., isolated from a marine invertebrate from the South China Sea.</title>
        <authorList>
            <person name="Xu S."/>
            <person name="Liu Z."/>
            <person name="Xu Y."/>
        </authorList>
    </citation>
    <scope>NUCLEOTIDE SEQUENCE [LARGE SCALE GENOMIC DNA]</scope>
    <source>
        <strain evidence="9 10">KCTC 32084</strain>
    </source>
</reference>
<accession>A0ABT4XNH9</accession>
<keyword evidence="3 7" id="KW-0812">Transmembrane</keyword>
<evidence type="ECO:0000256" key="4">
    <source>
        <dbReference type="ARBA" id="ARBA00022989"/>
    </source>
</evidence>
<sequence length="441" mass="48830">MNQFQSFDEVLSALKRRMWLILLITFVGCLAALNFALGQIKIYEATAVVQIEDAQVPDQLAGATAANENAARRVRLIEQRLMARDNLVRIMDKHQLFSDDPMLTVNERIFRMREAARIEEIINSAQPFAPGGNAPSGLLITVRLADPQQAADVANELMYSVIDQSRDRSVGRARDTLDFFEAEELRVGSEIDRLDASIAEFKRANADQLPSGVTDLRSQLASLRDADLDLDREIVTIETTSGRQRAEVKQRQIDLLNEQKLLIAERVAAIQLQIAGAPDIERALNKLEREQTQLQEQYTVITRRKAEAEMGQVLEDRKQTDRFEVLETALVPEYPVSRSRKKTAIMGGIAALIAGIAAAFVIELLNPAIRSAAQLERALGVTPVVAIPQIETTKDRRRRGLSIVAMIFAAIAAVAATFAVIGSKLPVGEMVGRFLPRLARG</sequence>
<comment type="subcellular location">
    <subcellularLocation>
        <location evidence="1">Cell membrane</location>
        <topology evidence="1">Multi-pass membrane protein</topology>
    </subcellularLocation>
</comment>
<evidence type="ECO:0000256" key="3">
    <source>
        <dbReference type="ARBA" id="ARBA00022692"/>
    </source>
</evidence>
<keyword evidence="4 7" id="KW-1133">Transmembrane helix</keyword>
<keyword evidence="10" id="KW-1185">Reference proteome</keyword>
<dbReference type="PANTHER" id="PTHR32309:SF31">
    <property type="entry name" value="CAPSULAR EXOPOLYSACCHARIDE FAMILY"/>
    <property type="match status" value="1"/>
</dbReference>
<keyword evidence="5 7" id="KW-0472">Membrane</keyword>
<feature type="coiled-coil region" evidence="6">
    <location>
        <begin position="277"/>
        <end position="304"/>
    </location>
</feature>
<dbReference type="EMBL" id="JAQIOY010000001">
    <property type="protein sequence ID" value="MDA7423499.1"/>
    <property type="molecule type" value="Genomic_DNA"/>
</dbReference>
<protein>
    <submittedName>
        <fullName evidence="9">Wzz/FepE/Etk N-terminal domain-containing protein</fullName>
    </submittedName>
</protein>
<organism evidence="9 10">
    <name type="scientific">Thalassococcus lentus</name>
    <dbReference type="NCBI Taxonomy" id="1210524"/>
    <lineage>
        <taxon>Bacteria</taxon>
        <taxon>Pseudomonadati</taxon>
        <taxon>Pseudomonadota</taxon>
        <taxon>Alphaproteobacteria</taxon>
        <taxon>Rhodobacterales</taxon>
        <taxon>Roseobacteraceae</taxon>
        <taxon>Thalassococcus</taxon>
    </lineage>
</organism>
<feature type="transmembrane region" description="Helical" evidence="7">
    <location>
        <begin position="344"/>
        <end position="365"/>
    </location>
</feature>
<evidence type="ECO:0000256" key="5">
    <source>
        <dbReference type="ARBA" id="ARBA00023136"/>
    </source>
</evidence>
<evidence type="ECO:0000313" key="10">
    <source>
        <dbReference type="Proteomes" id="UP001210720"/>
    </source>
</evidence>
<feature type="transmembrane region" description="Helical" evidence="7">
    <location>
        <begin position="401"/>
        <end position="421"/>
    </location>
</feature>
<dbReference type="InterPro" id="IPR050445">
    <property type="entry name" value="Bact_polysacc_biosynth/exp"/>
</dbReference>
<dbReference type="InterPro" id="IPR003856">
    <property type="entry name" value="LPS_length_determ_N"/>
</dbReference>
<dbReference type="PANTHER" id="PTHR32309">
    <property type="entry name" value="TYROSINE-PROTEIN KINASE"/>
    <property type="match status" value="1"/>
</dbReference>
<name>A0ABT4XNH9_9RHOB</name>
<gene>
    <name evidence="9" type="ORF">PFY00_02050</name>
</gene>
<feature type="domain" description="Polysaccharide chain length determinant N-terminal" evidence="8">
    <location>
        <begin position="8"/>
        <end position="63"/>
    </location>
</feature>
<dbReference type="Proteomes" id="UP001210720">
    <property type="component" value="Unassembled WGS sequence"/>
</dbReference>
<keyword evidence="2" id="KW-1003">Cell membrane</keyword>
<evidence type="ECO:0000259" key="8">
    <source>
        <dbReference type="Pfam" id="PF02706"/>
    </source>
</evidence>
<evidence type="ECO:0000256" key="1">
    <source>
        <dbReference type="ARBA" id="ARBA00004651"/>
    </source>
</evidence>
<proteinExistence type="predicted"/>
<keyword evidence="6" id="KW-0175">Coiled coil</keyword>
<comment type="caution">
    <text evidence="9">The sequence shown here is derived from an EMBL/GenBank/DDBJ whole genome shotgun (WGS) entry which is preliminary data.</text>
</comment>
<evidence type="ECO:0000256" key="6">
    <source>
        <dbReference type="SAM" id="Coils"/>
    </source>
</evidence>
<dbReference type="Pfam" id="PF02706">
    <property type="entry name" value="Wzz"/>
    <property type="match status" value="1"/>
</dbReference>
<evidence type="ECO:0000256" key="2">
    <source>
        <dbReference type="ARBA" id="ARBA00022475"/>
    </source>
</evidence>
<evidence type="ECO:0000313" key="9">
    <source>
        <dbReference type="EMBL" id="MDA7423499.1"/>
    </source>
</evidence>
<dbReference type="RefSeq" id="WP_271430847.1">
    <property type="nucleotide sequence ID" value="NZ_JAQIOY010000001.1"/>
</dbReference>